<feature type="compositionally biased region" description="Basic and acidic residues" evidence="1">
    <location>
        <begin position="113"/>
        <end position="125"/>
    </location>
</feature>
<feature type="region of interest" description="Disordered" evidence="1">
    <location>
        <begin position="111"/>
        <end position="137"/>
    </location>
</feature>
<dbReference type="Proteomes" id="UP000319976">
    <property type="component" value="Chromosome"/>
</dbReference>
<accession>A0A517TDY6</accession>
<evidence type="ECO:0000313" key="4">
    <source>
        <dbReference type="Proteomes" id="UP000319976"/>
    </source>
</evidence>
<dbReference type="AlphaFoldDB" id="A0A517TDY6"/>
<reference evidence="3 4" key="1">
    <citation type="submission" date="2019-02" db="EMBL/GenBank/DDBJ databases">
        <title>Deep-cultivation of Planctomycetes and their phenomic and genomic characterization uncovers novel biology.</title>
        <authorList>
            <person name="Wiegand S."/>
            <person name="Jogler M."/>
            <person name="Boedeker C."/>
            <person name="Pinto D."/>
            <person name="Vollmers J."/>
            <person name="Rivas-Marin E."/>
            <person name="Kohn T."/>
            <person name="Peeters S.H."/>
            <person name="Heuer A."/>
            <person name="Rast P."/>
            <person name="Oberbeckmann S."/>
            <person name="Bunk B."/>
            <person name="Jeske O."/>
            <person name="Meyerdierks A."/>
            <person name="Storesund J.E."/>
            <person name="Kallscheuer N."/>
            <person name="Luecker S."/>
            <person name="Lage O.M."/>
            <person name="Pohl T."/>
            <person name="Merkel B.J."/>
            <person name="Hornburger P."/>
            <person name="Mueller R.-W."/>
            <person name="Bruemmer F."/>
            <person name="Labrenz M."/>
            <person name="Spormann A.M."/>
            <person name="Op den Camp H."/>
            <person name="Overmann J."/>
            <person name="Amann R."/>
            <person name="Jetten M.S.M."/>
            <person name="Mascher T."/>
            <person name="Medema M.H."/>
            <person name="Devos D.P."/>
            <person name="Kaster A.-K."/>
            <person name="Ovreas L."/>
            <person name="Rohde M."/>
            <person name="Galperin M.Y."/>
            <person name="Jogler C."/>
        </authorList>
    </citation>
    <scope>NUCLEOTIDE SEQUENCE [LARGE SCALE GENOMIC DNA]</scope>
    <source>
        <strain evidence="3 4">V22</strain>
    </source>
</reference>
<gene>
    <name evidence="3" type="ORF">V22_38580</name>
</gene>
<keyword evidence="4" id="KW-1185">Reference proteome</keyword>
<keyword evidence="2" id="KW-0732">Signal</keyword>
<feature type="region of interest" description="Disordered" evidence="1">
    <location>
        <begin position="320"/>
        <end position="396"/>
    </location>
</feature>
<sequence precursor="true">MNCFHSYSFCFVTCFAISGLATADDLWDAHDRIASMTDAERELLHSREKAFHDLSEEQREEYRRLHVTIESDPSLKQTARRYAEFLDSLPAWQREEIRQKSDPTARLAVIRRINTERRQREKGATAEDAPWDRSPGLPQGMRGLTAEELNQVMTTLQSELTFTEEERERMASLKRPQRHAWILARAIRTGASNSRNSPGQWINQYQRTITEAMPDEIKRRFGRSLNDSRGKFLLTMLVFRPLQEEWKSYLETAVPEEELEKLLASMSIKEQMGYINQPPDDMKRRLAGKYLEENPEVIGVPKDDLEALRELGRFFRGLRSMFSRGGPGPDGPPPGVGTPRDGRPDGRGPDGRGPEGRGPDGRRSDGDRRGFGNFRGPREEDDSPRTRERLFGPPDE</sequence>
<dbReference type="EMBL" id="CP036316">
    <property type="protein sequence ID" value="QDT66588.1"/>
    <property type="molecule type" value="Genomic_DNA"/>
</dbReference>
<dbReference type="RefSeq" id="WP_145265797.1">
    <property type="nucleotide sequence ID" value="NZ_CP036316.1"/>
</dbReference>
<protein>
    <recommendedName>
        <fullName evidence="5">DUF3106 domain-containing protein</fullName>
    </recommendedName>
</protein>
<dbReference type="KEGG" id="chya:V22_38580"/>
<dbReference type="OrthoDB" id="253103at2"/>
<feature type="compositionally biased region" description="Basic and acidic residues" evidence="1">
    <location>
        <begin position="340"/>
        <end position="370"/>
    </location>
</feature>
<feature type="signal peptide" evidence="2">
    <location>
        <begin position="1"/>
        <end position="23"/>
    </location>
</feature>
<name>A0A517TDY6_9PLAN</name>
<evidence type="ECO:0000256" key="2">
    <source>
        <dbReference type="SAM" id="SignalP"/>
    </source>
</evidence>
<feature type="chain" id="PRO_5021761292" description="DUF3106 domain-containing protein" evidence="2">
    <location>
        <begin position="24"/>
        <end position="396"/>
    </location>
</feature>
<organism evidence="3 4">
    <name type="scientific">Calycomorphotria hydatis</name>
    <dbReference type="NCBI Taxonomy" id="2528027"/>
    <lineage>
        <taxon>Bacteria</taxon>
        <taxon>Pseudomonadati</taxon>
        <taxon>Planctomycetota</taxon>
        <taxon>Planctomycetia</taxon>
        <taxon>Planctomycetales</taxon>
        <taxon>Planctomycetaceae</taxon>
        <taxon>Calycomorphotria</taxon>
    </lineage>
</organism>
<evidence type="ECO:0000313" key="3">
    <source>
        <dbReference type="EMBL" id="QDT66588.1"/>
    </source>
</evidence>
<evidence type="ECO:0000256" key="1">
    <source>
        <dbReference type="SAM" id="MobiDB-lite"/>
    </source>
</evidence>
<proteinExistence type="predicted"/>
<evidence type="ECO:0008006" key="5">
    <source>
        <dbReference type="Google" id="ProtNLM"/>
    </source>
</evidence>